<dbReference type="InterPro" id="IPR002035">
    <property type="entry name" value="VWF_A"/>
</dbReference>
<evidence type="ECO:0000259" key="5">
    <source>
        <dbReference type="PROSITE" id="PS50234"/>
    </source>
</evidence>
<evidence type="ECO:0000256" key="1">
    <source>
        <dbReference type="ARBA" id="ARBA00004613"/>
    </source>
</evidence>
<evidence type="ECO:0008006" key="9">
    <source>
        <dbReference type="Google" id="ProtNLM"/>
    </source>
</evidence>
<dbReference type="PANTHER" id="PTHR22796:SF1">
    <property type="entry name" value="VWFA DOMAIN-CONTAINING PROTEIN"/>
    <property type="match status" value="1"/>
</dbReference>
<evidence type="ECO:0000313" key="8">
    <source>
        <dbReference type="Proteomes" id="UP000689195"/>
    </source>
</evidence>
<accession>A0A8S1S501</accession>
<keyword evidence="3" id="KW-0732">Signal</keyword>
<evidence type="ECO:0000259" key="6">
    <source>
        <dbReference type="PROSITE" id="PS51717"/>
    </source>
</evidence>
<organism evidence="7 8">
    <name type="scientific">Paramecium pentaurelia</name>
    <dbReference type="NCBI Taxonomy" id="43138"/>
    <lineage>
        <taxon>Eukaryota</taxon>
        <taxon>Sar</taxon>
        <taxon>Alveolata</taxon>
        <taxon>Ciliophora</taxon>
        <taxon>Intramacronucleata</taxon>
        <taxon>Oligohymenophorea</taxon>
        <taxon>Peniculida</taxon>
        <taxon>Parameciidae</taxon>
        <taxon>Paramecium</taxon>
    </lineage>
</organism>
<dbReference type="InterPro" id="IPR030383">
    <property type="entry name" value="G_VLIG_dom"/>
</dbReference>
<evidence type="ECO:0000313" key="7">
    <source>
        <dbReference type="EMBL" id="CAD8134320.1"/>
    </source>
</evidence>
<sequence length="2445" mass="289139">MYSQNGSIQITLLYSIVTDYAQEFQLDKINFHYKNIQQFSNDLNDSQIVKIKGLFGCQKNIEREIYNEFKKEVDLTEFQKQSEKGNLIIVQFQNTMLFCLILPIKFFTKRPILEKSIEIVLLRILHDFADNIQLCLDETVFADWYSGDIVPFSAQLLERYDYDFAEVSNQEIQMYKCQNFQLDYDISKCQIIKSQSLLPQVYIIESLEMNKIEQLLSTYHQFTEALMIQIITTQNYSIIPLINSFKKEHQNDKIKGLLNDFSKKLYNEIMQQRQILTQNIFKDLQPWHKKLFSLDLEEIKHQAEQIVFQTLQTVKLNQQKLPLFQFVFTLDHQKYYQIIQSHLDIIYKKSKEIQSQFQNQIKQLFSELCLQTKYSVKNINLKIYRKNENITERILNIWPYFDEDQNFCLDGSFLKNRSQNFEIKEIFSTKKKATIFIVYTQTTAYILFLQFQASQVKVIRQQELNEIKQSVYYYDYNLGQLYVFNHRDKYVQSIMISPLGIIQNDQFFCYQQDNQSNQFLVDEVAYINVCKKFIVLSKNNTIYTQSEKEQQFRILKCLQETEKGIKETEFTPSVNANENYKQLLTCPSGKYFYLANYYCCDRYDYTGKRLQTIPISGQIKIFSDSSDAIIFDQFNESQFQKQKKIHVISNLIQQKIFHKQQSDKKQLIGNPALDIVKGSFIKFGPNAQFLYKQKQRNIHLYIETNGYNQIEQYFNNLNLNMVNLNNQQIKFSECDSNQIINIIFSRVPLQLCTIENGILIPLNNGFRQLSLVQRNITIDSKVKQLHLGFLEDYLQAEEKNIFVVGIIGKQSSGKSYLLNRVFGTRFSVSSARCTDGVWGSIAYVDNQKFLILDCEGLFNGARTEKDEIKMLAFVTAISDITILNSDSTFSRYQNELFNNLVEASKQLNDEKLFMGILYIIIRDVSITDNKGVDQELLKNLDRLKSADSQDIIFLDKLFNNKLSVEKLVNNENSFFDEQLKKVRSYFLNNSMKTIRWKNGKELIQMVKIVLCQLELSDTTNASLIDFQIRLEQIYFESKAQWYKFSLNQPHCEDIKLIQRNYQFEINDDDYIMENKVILKQLYDDLKLNDTINSHKSNLQEANNQLNKLMEQRKELIIQKTQSEISDINGLEVQTQIQKENSKLLDFFQIQINRYQFCQSKCNECYLTCKQFKNHIDYSSKLKGKLENEISILEELRKISSIKDNKEEIVVRNSLISIAQNIEEIDNTLKELTNLIKWLHIQDQQQQLMNEVRKSHFFNVENVQNSEINQELEKQNIQITFDINYINYLQEDINKKQQNFVEKQNNNTNEIKKIQEEYIRLQKSCQEIEKKIKEYKIINREKKKEIEKLNFENQKIMGDKEKIETQIHDLKVNYDEKVRNEHQSKIKALKQKNTEFKEEITLFQSRLVEIKKEFAEFDKMSQSEFIQLFQSLQEKKKELDDKLNQTKQKKKDLNEKKVQIDQINDEIQELQKKLKAKLNNKIKSEIENLQKQLLELNSHDIENLIKQCNQQELELKKNIDVDNFSNVDLYVQSFEIVMKDETFQSNLLDNQKQTIKQQGIKEENLKDVNLQIDQIFQEEIQEEILHDQEDQINEVQSMNIKKMFLSLKRQECEDHQKEIIKLQEEIRNADQEIQKSQKLIDEQLKYLQLVNAKKEKEQQLNNYLNQFKEFNKNQEILSQELNNCKQKLHKTQEEQNNLKVRERQIISENQQIQQSILQMNENLNELQILQQHLMKFNLLENQKQAHEQLLKDWDGKENYKNDSLEDLQKEQQNMELQREDLLIQQKEKINSLEIYIRVETDAERFISLKQKLIELVKLNLNVHSCLREDHKCNQICKICPDKICDKKAGHDEKQEHLCSSKNHKCNIQCEITLCEQKCNLELNHSRQHNCTNDHPCAEQCQYCSKKCHKDRSIPHTNHECEELYCTANCILCDRRCKEKHKHSQFCNTQCEKKHQHSVEQQNHLCGDQHECKEMCQEKGVCQITYTQVEIMWQSKFSFVKYTPQGDEKKKCCRDIKSDKLEHQQVHSCMIETEKQFHFCDQKCPECNKICDLKYGHPGCHSSQVHINKENQIFTLKEGQEENIVIQDQNNSTLRQYQVGDKSTPETCDQSCKRRGKSHYHLIECKDESQCLEKQVNIKAKHSKEKYAGFQHLNFDEVLCLDFWKLKGWAHPIPNEMDNIGQCNYYCPLCIKINGEYQFCSQDAWHTQDNKISSHSFPCTLTHKEKCIQGIKIAFVIDTTGSMSSYIENCKKIIKSIIQKTKEYKTIDNIDVDMRFAIVSYKDHKVPYNQNEKAVDVCEFTSDNQAISFLDQLSATGGDDEPEAVLDGLYASSQLNWSGNYQNLLYLIGDAPPHGKKYHNFKDFYPDGCPCKLQQSQIFTHIKNAKIQLKIMKLNQNIEGMITLFKQDYPELIIITPQDKDDITFQNLIIGDVCEYLSHNEITYQMV</sequence>
<evidence type="ECO:0000256" key="2">
    <source>
        <dbReference type="ARBA" id="ARBA00022525"/>
    </source>
</evidence>
<dbReference type="GO" id="GO:0005525">
    <property type="term" value="F:GTP binding"/>
    <property type="evidence" value="ECO:0007669"/>
    <property type="project" value="InterPro"/>
</dbReference>
<dbReference type="InterPro" id="IPR056861">
    <property type="entry name" value="HMCN1-like_VWA"/>
</dbReference>
<dbReference type="PROSITE" id="PS50234">
    <property type="entry name" value="VWFA"/>
    <property type="match status" value="1"/>
</dbReference>
<feature type="coiled-coil region" evidence="4">
    <location>
        <begin position="1604"/>
        <end position="1786"/>
    </location>
</feature>
<comment type="caution">
    <text evidence="7">The sequence shown here is derived from an EMBL/GenBank/DDBJ whole genome shotgun (WGS) entry which is preliminary data.</text>
</comment>
<keyword evidence="2" id="KW-0964">Secreted</keyword>
<gene>
    <name evidence="7" type="ORF">PPENT_87.1.T0030246</name>
</gene>
<evidence type="ECO:0000256" key="4">
    <source>
        <dbReference type="SAM" id="Coils"/>
    </source>
</evidence>
<dbReference type="PROSITE" id="PS51717">
    <property type="entry name" value="G_VLIG"/>
    <property type="match status" value="1"/>
</dbReference>
<dbReference type="InterPro" id="IPR006073">
    <property type="entry name" value="GTP-bd"/>
</dbReference>
<keyword evidence="4" id="KW-0175">Coiled coil</keyword>
<protein>
    <recommendedName>
        <fullName evidence="9">VLIG-type G domain-containing protein</fullName>
    </recommendedName>
</protein>
<dbReference type="PANTHER" id="PTHR22796">
    <property type="entry name" value="URG4-RELATED"/>
    <property type="match status" value="1"/>
</dbReference>
<dbReference type="OrthoDB" id="3214109at2759"/>
<dbReference type="EMBL" id="CAJJDO010000003">
    <property type="protein sequence ID" value="CAD8134320.1"/>
    <property type="molecule type" value="Genomic_DNA"/>
</dbReference>
<proteinExistence type="predicted"/>
<dbReference type="Pfam" id="PF01926">
    <property type="entry name" value="MMR_HSR1"/>
    <property type="match status" value="1"/>
</dbReference>
<feature type="domain" description="VLIG-type G" evidence="6">
    <location>
        <begin position="798"/>
        <end position="886"/>
    </location>
</feature>
<name>A0A8S1S501_9CILI</name>
<feature type="domain" description="VWFA" evidence="5">
    <location>
        <begin position="2230"/>
        <end position="2445"/>
    </location>
</feature>
<dbReference type="Pfam" id="PF25106">
    <property type="entry name" value="VWA_4"/>
    <property type="match status" value="1"/>
</dbReference>
<evidence type="ECO:0000256" key="3">
    <source>
        <dbReference type="ARBA" id="ARBA00022729"/>
    </source>
</evidence>
<comment type="subcellular location">
    <subcellularLocation>
        <location evidence="1">Secreted</location>
    </subcellularLocation>
</comment>
<keyword evidence="8" id="KW-1185">Reference proteome</keyword>
<reference evidence="7" key="1">
    <citation type="submission" date="2021-01" db="EMBL/GenBank/DDBJ databases">
        <authorList>
            <consortium name="Genoscope - CEA"/>
            <person name="William W."/>
        </authorList>
    </citation>
    <scope>NUCLEOTIDE SEQUENCE</scope>
</reference>
<feature type="coiled-coil region" evidence="4">
    <location>
        <begin position="1285"/>
        <end position="1498"/>
    </location>
</feature>
<feature type="coiled-coil region" evidence="4">
    <location>
        <begin position="1091"/>
        <end position="1118"/>
    </location>
</feature>
<dbReference type="Proteomes" id="UP000689195">
    <property type="component" value="Unassembled WGS sequence"/>
</dbReference>